<organism evidence="2 3">
    <name type="scientific">Parazoarcus communis</name>
    <dbReference type="NCBI Taxonomy" id="41977"/>
    <lineage>
        <taxon>Bacteria</taxon>
        <taxon>Pseudomonadati</taxon>
        <taxon>Pseudomonadota</taxon>
        <taxon>Betaproteobacteria</taxon>
        <taxon>Rhodocyclales</taxon>
        <taxon>Zoogloeaceae</taxon>
        <taxon>Parazoarcus</taxon>
    </lineage>
</organism>
<feature type="domain" description="TPM" evidence="1">
    <location>
        <begin position="21"/>
        <end position="151"/>
    </location>
</feature>
<dbReference type="EMBL" id="CP022188">
    <property type="protein sequence ID" value="AWI82121.1"/>
    <property type="molecule type" value="Genomic_DNA"/>
</dbReference>
<dbReference type="PANTHER" id="PTHR30373">
    <property type="entry name" value="UPF0603 PROTEIN YGCG"/>
    <property type="match status" value="1"/>
</dbReference>
<protein>
    <recommendedName>
        <fullName evidence="1">TPM domain-containing protein</fullName>
    </recommendedName>
</protein>
<dbReference type="AlphaFoldDB" id="A0A2U8H8N1"/>
<proteinExistence type="predicted"/>
<dbReference type="PANTHER" id="PTHR30373:SF8">
    <property type="entry name" value="BLL7265 PROTEIN"/>
    <property type="match status" value="1"/>
</dbReference>
<dbReference type="Gene3D" id="3.10.310.50">
    <property type="match status" value="1"/>
</dbReference>
<name>A0A2U8H8N1_9RHOO</name>
<dbReference type="Proteomes" id="UP000244902">
    <property type="component" value="Chromosome"/>
</dbReference>
<gene>
    <name evidence="2" type="ORF">CEW87_17925</name>
</gene>
<reference evidence="2 3" key="1">
    <citation type="submission" date="2017-06" db="EMBL/GenBank/DDBJ databases">
        <title>Azoarcus sp. TSNA42 complete genome sequence.</title>
        <authorList>
            <person name="Woo J.-H."/>
            <person name="Kim H.-S."/>
        </authorList>
    </citation>
    <scope>NUCLEOTIDE SEQUENCE [LARGE SCALE GENOMIC DNA]</scope>
    <source>
        <strain evidence="2 3">TSNA42</strain>
    </source>
</reference>
<dbReference type="InterPro" id="IPR007621">
    <property type="entry name" value="TPM_dom"/>
</dbReference>
<evidence type="ECO:0000313" key="2">
    <source>
        <dbReference type="EMBL" id="AWI82121.1"/>
    </source>
</evidence>
<evidence type="ECO:0000259" key="1">
    <source>
        <dbReference type="Pfam" id="PF04536"/>
    </source>
</evidence>
<evidence type="ECO:0000313" key="3">
    <source>
        <dbReference type="Proteomes" id="UP000244902"/>
    </source>
</evidence>
<dbReference type="RefSeq" id="WP_108977348.1">
    <property type="nucleotide sequence ID" value="NZ_CP022188.1"/>
</dbReference>
<sequence>MNLPARILRHFWLDEDDAFRLLGKAALDRLDARIHDSELKHTGEICLCVEASLPRALLWRHIRRREPIAALVRERAIDLFSTMRVWDTADNNGVLIYVQLAEHRIEIVADRGIADQLGPEQLDAELSQVRSSFANGDYEAGLGVAIDAVDAALSARFPDADQAISAPRGNQLPNRPVVR</sequence>
<accession>A0A2U8H8N1</accession>
<dbReference type="Pfam" id="PF04536">
    <property type="entry name" value="TPM_phosphatase"/>
    <property type="match status" value="1"/>
</dbReference>
<dbReference type="OrthoDB" id="5683663at2"/>